<evidence type="ECO:0000259" key="2">
    <source>
        <dbReference type="Pfam" id="PF13473"/>
    </source>
</evidence>
<gene>
    <name evidence="3" type="ORF">UY02_C0005G0008</name>
</gene>
<dbReference type="EMBL" id="LCOK01000005">
    <property type="protein sequence ID" value="KKU77192.1"/>
    <property type="molecule type" value="Genomic_DNA"/>
</dbReference>
<dbReference type="InterPro" id="IPR008972">
    <property type="entry name" value="Cupredoxin"/>
</dbReference>
<dbReference type="Gene3D" id="2.60.40.420">
    <property type="entry name" value="Cupredoxins - blue copper proteins"/>
    <property type="match status" value="1"/>
</dbReference>
<sequence>MTGLFLLCSMARFCVGVIFMPFVQRAAEPKLTPTSLAISRWVLPNPRNFLTLSRTDAEYLILLRCFTSCMIELYHQLTNGLSYSGSTRGWGSCSPGSIPGSPTMRNTVIAAIVGIVIGTGIFVLWRNSNLPPAENLGAGASDIPKDESELKVGEYFDLRGREEVLVSMQNSTFNPRIIIVDKGTKLFWKNEDNAPHSVSFNNKTLNQNESFSMMFDAPGFYPYDCGIHPDAMRGLIIVK</sequence>
<dbReference type="PANTHER" id="PTHR36507">
    <property type="entry name" value="BLL1555 PROTEIN"/>
    <property type="match status" value="1"/>
</dbReference>
<dbReference type="InterPro" id="IPR052721">
    <property type="entry name" value="ET_Amicyanin"/>
</dbReference>
<feature type="transmembrane region" description="Helical" evidence="1">
    <location>
        <begin position="107"/>
        <end position="125"/>
    </location>
</feature>
<dbReference type="AlphaFoldDB" id="A0A0G1T615"/>
<feature type="domain" description="EfeO-type cupredoxin-like" evidence="2">
    <location>
        <begin position="161"/>
        <end position="238"/>
    </location>
</feature>
<keyword evidence="1" id="KW-0812">Transmembrane</keyword>
<protein>
    <submittedName>
        <fullName evidence="3">Copper binding protein</fullName>
    </submittedName>
</protein>
<dbReference type="PANTHER" id="PTHR36507:SF1">
    <property type="entry name" value="BLL1555 PROTEIN"/>
    <property type="match status" value="1"/>
</dbReference>
<keyword evidence="1" id="KW-1133">Transmembrane helix</keyword>
<evidence type="ECO:0000256" key="1">
    <source>
        <dbReference type="SAM" id="Phobius"/>
    </source>
</evidence>
<evidence type="ECO:0000313" key="3">
    <source>
        <dbReference type="EMBL" id="KKU77192.1"/>
    </source>
</evidence>
<organism evidence="3 4">
    <name type="scientific">Candidatus Giovannonibacteria bacterium GW2011_GWB1_47_6b</name>
    <dbReference type="NCBI Taxonomy" id="1618655"/>
    <lineage>
        <taxon>Bacteria</taxon>
        <taxon>Candidatus Giovannoniibacteriota</taxon>
    </lineage>
</organism>
<dbReference type="Pfam" id="PF13473">
    <property type="entry name" value="Cupredoxin_1"/>
    <property type="match status" value="1"/>
</dbReference>
<proteinExistence type="predicted"/>
<dbReference type="InterPro" id="IPR028096">
    <property type="entry name" value="EfeO_Cupredoxin"/>
</dbReference>
<accession>A0A0G1T615</accession>
<name>A0A0G1T615_9BACT</name>
<dbReference type="Proteomes" id="UP000034682">
    <property type="component" value="Unassembled WGS sequence"/>
</dbReference>
<dbReference type="SUPFAM" id="SSF49503">
    <property type="entry name" value="Cupredoxins"/>
    <property type="match status" value="1"/>
</dbReference>
<reference evidence="3 4" key="1">
    <citation type="journal article" date="2015" name="Nature">
        <title>rRNA introns, odd ribosomes, and small enigmatic genomes across a large radiation of phyla.</title>
        <authorList>
            <person name="Brown C.T."/>
            <person name="Hug L.A."/>
            <person name="Thomas B.C."/>
            <person name="Sharon I."/>
            <person name="Castelle C.J."/>
            <person name="Singh A."/>
            <person name="Wilkins M.J."/>
            <person name="Williams K.H."/>
            <person name="Banfield J.F."/>
        </authorList>
    </citation>
    <scope>NUCLEOTIDE SEQUENCE [LARGE SCALE GENOMIC DNA]</scope>
</reference>
<keyword evidence="1" id="KW-0472">Membrane</keyword>
<evidence type="ECO:0000313" key="4">
    <source>
        <dbReference type="Proteomes" id="UP000034682"/>
    </source>
</evidence>
<comment type="caution">
    <text evidence="3">The sequence shown here is derived from an EMBL/GenBank/DDBJ whole genome shotgun (WGS) entry which is preliminary data.</text>
</comment>